<evidence type="ECO:0000313" key="1">
    <source>
        <dbReference type="EMBL" id="GBP97495.1"/>
    </source>
</evidence>
<organism evidence="1 2">
    <name type="scientific">Eumeta variegata</name>
    <name type="common">Bagworm moth</name>
    <name type="synonym">Eumeta japonica</name>
    <dbReference type="NCBI Taxonomy" id="151549"/>
    <lineage>
        <taxon>Eukaryota</taxon>
        <taxon>Metazoa</taxon>
        <taxon>Ecdysozoa</taxon>
        <taxon>Arthropoda</taxon>
        <taxon>Hexapoda</taxon>
        <taxon>Insecta</taxon>
        <taxon>Pterygota</taxon>
        <taxon>Neoptera</taxon>
        <taxon>Endopterygota</taxon>
        <taxon>Lepidoptera</taxon>
        <taxon>Glossata</taxon>
        <taxon>Ditrysia</taxon>
        <taxon>Tineoidea</taxon>
        <taxon>Psychidae</taxon>
        <taxon>Oiketicinae</taxon>
        <taxon>Eumeta</taxon>
    </lineage>
</organism>
<dbReference type="EMBL" id="BGZK01002942">
    <property type="protein sequence ID" value="GBP97495.1"/>
    <property type="molecule type" value="Genomic_DNA"/>
</dbReference>
<reference evidence="1 2" key="1">
    <citation type="journal article" date="2019" name="Commun. Biol.">
        <title>The bagworm genome reveals a unique fibroin gene that provides high tensile strength.</title>
        <authorList>
            <person name="Kono N."/>
            <person name="Nakamura H."/>
            <person name="Ohtoshi R."/>
            <person name="Tomita M."/>
            <person name="Numata K."/>
            <person name="Arakawa K."/>
        </authorList>
    </citation>
    <scope>NUCLEOTIDE SEQUENCE [LARGE SCALE GENOMIC DNA]</scope>
</reference>
<dbReference type="AlphaFoldDB" id="A0A4C2AEU3"/>
<gene>
    <name evidence="1" type="ORF">EVAR_63664_1</name>
</gene>
<dbReference type="OrthoDB" id="5984724at2759"/>
<accession>A0A4C2AEU3</accession>
<protein>
    <submittedName>
        <fullName evidence="1">Uncharacterized protein</fullName>
    </submittedName>
</protein>
<keyword evidence="2" id="KW-1185">Reference proteome</keyword>
<comment type="caution">
    <text evidence="1">The sequence shown here is derived from an EMBL/GenBank/DDBJ whole genome shotgun (WGS) entry which is preliminary data.</text>
</comment>
<proteinExistence type="predicted"/>
<name>A0A4C2AEU3_EUMVA</name>
<sequence length="94" mass="10820">MSALKRIQLTQYPENWHQKDYNNIQLGFMVHYSSQIKTSTTNRALDAHEMEEAMNIIKIVQAAIFGEELERLSLKTPVHKSSLLASLNPFLDEC</sequence>
<dbReference type="Proteomes" id="UP000299102">
    <property type="component" value="Unassembled WGS sequence"/>
</dbReference>
<evidence type="ECO:0000313" key="2">
    <source>
        <dbReference type="Proteomes" id="UP000299102"/>
    </source>
</evidence>